<gene>
    <name evidence="3" type="ORF">C491_00210</name>
</gene>
<reference evidence="3 4" key="1">
    <citation type="journal article" date="2014" name="PLoS Genet.">
        <title>Phylogenetically driven sequencing of extremely halophilic archaea reveals strategies for static and dynamic osmo-response.</title>
        <authorList>
            <person name="Becker E.A."/>
            <person name="Seitzer P.M."/>
            <person name="Tritt A."/>
            <person name="Larsen D."/>
            <person name="Krusor M."/>
            <person name="Yao A.I."/>
            <person name="Wu D."/>
            <person name="Madern D."/>
            <person name="Eisen J.A."/>
            <person name="Darling A.E."/>
            <person name="Facciotti M.T."/>
        </authorList>
    </citation>
    <scope>NUCLEOTIDE SEQUENCE [LARGE SCALE GENOMIC DNA]</scope>
    <source>
        <strain evidence="3 4">DSM 10524</strain>
    </source>
</reference>
<proteinExistence type="predicted"/>
<accession>L9XJ06</accession>
<feature type="transmembrane region" description="Helical" evidence="2">
    <location>
        <begin position="36"/>
        <end position="55"/>
    </location>
</feature>
<keyword evidence="2" id="KW-1133">Transmembrane helix</keyword>
<keyword evidence="4" id="KW-1185">Reference proteome</keyword>
<keyword evidence="2" id="KW-0472">Membrane</keyword>
<feature type="compositionally biased region" description="Polar residues" evidence="1">
    <location>
        <begin position="65"/>
        <end position="78"/>
    </location>
</feature>
<protein>
    <submittedName>
        <fullName evidence="3">Uncharacterized protein</fullName>
    </submittedName>
</protein>
<comment type="caution">
    <text evidence="3">The sequence shown here is derived from an EMBL/GenBank/DDBJ whole genome shotgun (WGS) entry which is preliminary data.</text>
</comment>
<evidence type="ECO:0000313" key="3">
    <source>
        <dbReference type="EMBL" id="ELY61700.1"/>
    </source>
</evidence>
<dbReference type="PATRIC" id="fig|1227497.3.peg.45"/>
<dbReference type="Proteomes" id="UP000011688">
    <property type="component" value="Unassembled WGS sequence"/>
</dbReference>
<feature type="region of interest" description="Disordered" evidence="1">
    <location>
        <begin position="62"/>
        <end position="101"/>
    </location>
</feature>
<evidence type="ECO:0000256" key="2">
    <source>
        <dbReference type="SAM" id="Phobius"/>
    </source>
</evidence>
<dbReference type="RefSeq" id="WP_005552850.1">
    <property type="nucleotide sequence ID" value="NZ_AOIB01000003.1"/>
</dbReference>
<keyword evidence="2" id="KW-0812">Transmembrane</keyword>
<dbReference type="AlphaFoldDB" id="L9XJ06"/>
<evidence type="ECO:0000313" key="4">
    <source>
        <dbReference type="Proteomes" id="UP000011688"/>
    </source>
</evidence>
<dbReference type="eggNOG" id="ENOG502N5TF">
    <property type="taxonomic scope" value="Archaea"/>
</dbReference>
<dbReference type="EMBL" id="AOIB01000003">
    <property type="protein sequence ID" value="ELY61700.1"/>
    <property type="molecule type" value="Genomic_DNA"/>
</dbReference>
<sequence>MDPVPTRFERLAAVVAILAALLVVPAAALGSGIAVVVLLFVAFTCGTIANARVGIRGLATFGGRSRTTIPTQSDTASDGSERTPGSRRLPWPSSIHSSSGC</sequence>
<evidence type="ECO:0000256" key="1">
    <source>
        <dbReference type="SAM" id="MobiDB-lite"/>
    </source>
</evidence>
<name>L9XJ06_9EURY</name>
<organism evidence="3 4">
    <name type="scientific">Natronococcus amylolyticus DSM 10524</name>
    <dbReference type="NCBI Taxonomy" id="1227497"/>
    <lineage>
        <taxon>Archaea</taxon>
        <taxon>Methanobacteriati</taxon>
        <taxon>Methanobacteriota</taxon>
        <taxon>Stenosarchaea group</taxon>
        <taxon>Halobacteria</taxon>
        <taxon>Halobacteriales</taxon>
        <taxon>Natrialbaceae</taxon>
        <taxon>Natronococcus</taxon>
    </lineage>
</organism>